<evidence type="ECO:0000256" key="1">
    <source>
        <dbReference type="SAM" id="Coils"/>
    </source>
</evidence>
<dbReference type="RefSeq" id="WP_369703175.1">
    <property type="nucleotide sequence ID" value="NZ_JBGEWD010000002.1"/>
</dbReference>
<dbReference type="Proteomes" id="UP001564657">
    <property type="component" value="Unassembled WGS sequence"/>
</dbReference>
<gene>
    <name evidence="2" type="ORF">AB8U03_03575</name>
</gene>
<reference evidence="2 3" key="1">
    <citation type="submission" date="2024-08" db="EMBL/GenBank/DDBJ databases">
        <title>Clostridium lapicellarii sp. nov., and Clostridium renhuaiense sp. nov., two species isolated from the mud in a fermentation cellar used for producing sauce-flavour Chinese liquors.</title>
        <authorList>
            <person name="Yang F."/>
            <person name="Wang H."/>
            <person name="Chen L.Q."/>
            <person name="Zhou N."/>
            <person name="Lu J.J."/>
            <person name="Pu X.X."/>
            <person name="Wan B."/>
            <person name="Wang L."/>
            <person name="Liu S.J."/>
        </authorList>
    </citation>
    <scope>NUCLEOTIDE SEQUENCE [LARGE SCALE GENOMIC DNA]</scope>
    <source>
        <strain evidence="2 3">MT-5</strain>
    </source>
</reference>
<comment type="caution">
    <text evidence="2">The sequence shown here is derived from an EMBL/GenBank/DDBJ whole genome shotgun (WGS) entry which is preliminary data.</text>
</comment>
<evidence type="ECO:0000313" key="3">
    <source>
        <dbReference type="Proteomes" id="UP001564657"/>
    </source>
</evidence>
<name>A0ABV4BKF9_9CLOT</name>
<proteinExistence type="predicted"/>
<organism evidence="2 3">
    <name type="scientific">Clostridium moutaii</name>
    <dbReference type="NCBI Taxonomy" id="3240932"/>
    <lineage>
        <taxon>Bacteria</taxon>
        <taxon>Bacillati</taxon>
        <taxon>Bacillota</taxon>
        <taxon>Clostridia</taxon>
        <taxon>Eubacteriales</taxon>
        <taxon>Clostridiaceae</taxon>
        <taxon>Clostridium</taxon>
    </lineage>
</organism>
<keyword evidence="3" id="KW-1185">Reference proteome</keyword>
<keyword evidence="1" id="KW-0175">Coiled coil</keyword>
<dbReference type="EMBL" id="JBGEWD010000002">
    <property type="protein sequence ID" value="MEY7999288.1"/>
    <property type="molecule type" value="Genomic_DNA"/>
</dbReference>
<evidence type="ECO:0000313" key="2">
    <source>
        <dbReference type="EMBL" id="MEY7999288.1"/>
    </source>
</evidence>
<protein>
    <submittedName>
        <fullName evidence="2">Uncharacterized protein</fullName>
    </submittedName>
</protein>
<sequence length="121" mass="14799">MYFIKDEEDLIGKEITFIDLNRFGEGITIATKDGGIIEFECDEDNYYVLRSSRTCCYIMNNKYLVNVLKRKEIITEQEIKVYEEEQKKERERTFEKYKKEQEENEYKKYLRLKEKYEGEVK</sequence>
<accession>A0ABV4BKF9</accession>
<feature type="coiled-coil region" evidence="1">
    <location>
        <begin position="65"/>
        <end position="119"/>
    </location>
</feature>